<keyword evidence="1" id="KW-0812">Transmembrane</keyword>
<keyword evidence="3" id="KW-1185">Reference proteome</keyword>
<sequence length="243" mass="27825">MTLDLPREYQGPMPIVTIYRYEANSPLSAEVILRQQGQRHRLTELSSNQTYMVATDFQNMRTFSPLIEFSESDSQYHYRHRLQHPQQLHGNTEPIIITISLWEEQLLVSYALQGMPKQSPVVFEPPLALLLPREFRLTAPLDGALQEGYLLLRSAQPGRPLLSLLLDQKSRIEIPLPESAQIATIGNIPYHIERSSNALTLSAHRGYRLWIAWGLIAIIGTYGTYLIFPSAFRYFIPSRLLLP</sequence>
<proteinExistence type="predicted"/>
<dbReference type="AlphaFoldDB" id="A0A7W8DI07"/>
<dbReference type="RefSeq" id="WP_221270581.1">
    <property type="nucleotide sequence ID" value="NZ_JACHID010000023.1"/>
</dbReference>
<reference evidence="2 3" key="1">
    <citation type="submission" date="2020-08" db="EMBL/GenBank/DDBJ databases">
        <title>Genomic Encyclopedia of Type Strains, Phase IV (KMG-IV): sequencing the most valuable type-strain genomes for metagenomic binning, comparative biology and taxonomic classification.</title>
        <authorList>
            <person name="Goeker M."/>
        </authorList>
    </citation>
    <scope>NUCLEOTIDE SEQUENCE [LARGE SCALE GENOMIC DNA]</scope>
    <source>
        <strain evidence="2 3">DSM 22071</strain>
    </source>
</reference>
<evidence type="ECO:0000313" key="2">
    <source>
        <dbReference type="EMBL" id="MBB5022907.1"/>
    </source>
</evidence>
<gene>
    <name evidence="2" type="ORF">HNR37_002254</name>
</gene>
<protein>
    <submittedName>
        <fullName evidence="2">Uncharacterized protein</fullName>
    </submittedName>
</protein>
<name>A0A7W8DI07_9BACT</name>
<evidence type="ECO:0000256" key="1">
    <source>
        <dbReference type="SAM" id="Phobius"/>
    </source>
</evidence>
<evidence type="ECO:0000313" key="3">
    <source>
        <dbReference type="Proteomes" id="UP000528322"/>
    </source>
</evidence>
<dbReference type="EMBL" id="JACHID010000023">
    <property type="protein sequence ID" value="MBB5022907.1"/>
    <property type="molecule type" value="Genomic_DNA"/>
</dbReference>
<accession>A0A7W8DI07</accession>
<keyword evidence="1" id="KW-1133">Transmembrane helix</keyword>
<keyword evidence="1" id="KW-0472">Membrane</keyword>
<comment type="caution">
    <text evidence="2">The sequence shown here is derived from an EMBL/GenBank/DDBJ whole genome shotgun (WGS) entry which is preliminary data.</text>
</comment>
<organism evidence="2 3">
    <name type="scientific">Desulfurispira natronophila</name>
    <dbReference type="NCBI Taxonomy" id="682562"/>
    <lineage>
        <taxon>Bacteria</taxon>
        <taxon>Pseudomonadati</taxon>
        <taxon>Chrysiogenota</taxon>
        <taxon>Chrysiogenia</taxon>
        <taxon>Chrysiogenales</taxon>
        <taxon>Chrysiogenaceae</taxon>
        <taxon>Desulfurispira</taxon>
    </lineage>
</organism>
<feature type="transmembrane region" description="Helical" evidence="1">
    <location>
        <begin position="210"/>
        <end position="236"/>
    </location>
</feature>
<dbReference type="Proteomes" id="UP000528322">
    <property type="component" value="Unassembled WGS sequence"/>
</dbReference>